<evidence type="ECO:0000313" key="2">
    <source>
        <dbReference type="Ensembl" id="ENSSHAP00000044876.1"/>
    </source>
</evidence>
<dbReference type="Proteomes" id="UP000007648">
    <property type="component" value="Unassembled WGS sequence"/>
</dbReference>
<proteinExistence type="predicted"/>
<keyword evidence="3" id="KW-1185">Reference proteome</keyword>
<dbReference type="Pfam" id="PF17169">
    <property type="entry name" value="NRBF2_MIT"/>
    <property type="match status" value="1"/>
</dbReference>
<feature type="domain" description="Nuclear receptor-binding factor 2 MIT" evidence="1">
    <location>
        <begin position="4"/>
        <end position="51"/>
    </location>
</feature>
<dbReference type="PANTHER" id="PTHR14964">
    <property type="entry name" value="NUCLEAR RECEPTOR BINDING FACTOR 2"/>
    <property type="match status" value="1"/>
</dbReference>
<dbReference type="GeneTree" id="ENSGT01140000285625"/>
<dbReference type="PANTHER" id="PTHR14964:SF2">
    <property type="entry name" value="NUCLEAR RECEPTOR-BINDING FACTOR 2"/>
    <property type="match status" value="1"/>
</dbReference>
<protein>
    <recommendedName>
        <fullName evidence="1">Nuclear receptor-binding factor 2 MIT domain-containing protein</fullName>
    </recommendedName>
</protein>
<name>A0A7N4Q0S4_SARHA</name>
<evidence type="ECO:0000259" key="1">
    <source>
        <dbReference type="Pfam" id="PF17169"/>
    </source>
</evidence>
<dbReference type="Gene3D" id="1.20.58.80">
    <property type="entry name" value="Phosphotransferase system, lactose/cellobiose-type IIA subunit"/>
    <property type="match status" value="1"/>
</dbReference>
<reference evidence="2" key="2">
    <citation type="submission" date="2025-08" db="UniProtKB">
        <authorList>
            <consortium name="Ensembl"/>
        </authorList>
    </citation>
    <scope>IDENTIFICATION</scope>
</reference>
<reference evidence="2 3" key="1">
    <citation type="journal article" date="2011" name="Proc. Natl. Acad. Sci. U.S.A.">
        <title>Genetic diversity and population structure of the endangered marsupial Sarcophilus harrisii (Tasmanian devil).</title>
        <authorList>
            <person name="Miller W."/>
            <person name="Hayes V.M."/>
            <person name="Ratan A."/>
            <person name="Petersen D.C."/>
            <person name="Wittekindt N.E."/>
            <person name="Miller J."/>
            <person name="Walenz B."/>
            <person name="Knight J."/>
            <person name="Qi J."/>
            <person name="Zhao F."/>
            <person name="Wang Q."/>
            <person name="Bedoya-Reina O.C."/>
            <person name="Katiyar N."/>
            <person name="Tomsho L.P."/>
            <person name="Kasson L.M."/>
            <person name="Hardie R.A."/>
            <person name="Woodbridge P."/>
            <person name="Tindall E.A."/>
            <person name="Bertelsen M.F."/>
            <person name="Dixon D."/>
            <person name="Pyecroft S."/>
            <person name="Helgen K.M."/>
            <person name="Lesk A.M."/>
            <person name="Pringle T.H."/>
            <person name="Patterson N."/>
            <person name="Zhang Y."/>
            <person name="Kreiss A."/>
            <person name="Woods G.M."/>
            <person name="Jones M.E."/>
            <person name="Schuster S.C."/>
        </authorList>
    </citation>
    <scope>NUCLEOTIDE SEQUENCE [LARGE SCALE GENOMIC DNA]</scope>
</reference>
<dbReference type="InterPro" id="IPR033393">
    <property type="entry name" value="NRBF2_MIT"/>
</dbReference>
<dbReference type="Ensembl" id="ENSSHAT00000044496.1">
    <property type="protein sequence ID" value="ENSSHAP00000044876.1"/>
    <property type="gene ID" value="ENSSHAG00000029330.1"/>
</dbReference>
<dbReference type="AlphaFoldDB" id="A0A7N4Q0S4"/>
<organism evidence="2 3">
    <name type="scientific">Sarcophilus harrisii</name>
    <name type="common">Tasmanian devil</name>
    <name type="synonym">Sarcophilus laniarius</name>
    <dbReference type="NCBI Taxonomy" id="9305"/>
    <lineage>
        <taxon>Eukaryota</taxon>
        <taxon>Metazoa</taxon>
        <taxon>Chordata</taxon>
        <taxon>Craniata</taxon>
        <taxon>Vertebrata</taxon>
        <taxon>Euteleostomi</taxon>
        <taxon>Mammalia</taxon>
        <taxon>Metatheria</taxon>
        <taxon>Dasyuromorphia</taxon>
        <taxon>Dasyuridae</taxon>
        <taxon>Sarcophilus</taxon>
    </lineage>
</organism>
<sequence>MEVMDGHLNLAHQQSRKAGRSLAAGKYKEVILCHQKAAANLTEVMKLTHSSVLKRPGSRRLPRKGIGYRC</sequence>
<dbReference type="SUPFAM" id="SSF140361">
    <property type="entry name" value="MIT domain-like"/>
    <property type="match status" value="1"/>
</dbReference>
<dbReference type="InterPro" id="IPR039679">
    <property type="entry name" value="NRBF2"/>
</dbReference>
<dbReference type="InParanoid" id="A0A7N4Q0S4"/>
<accession>A0A7N4Q0S4</accession>
<reference evidence="2" key="3">
    <citation type="submission" date="2025-09" db="UniProtKB">
        <authorList>
            <consortium name="Ensembl"/>
        </authorList>
    </citation>
    <scope>IDENTIFICATION</scope>
</reference>
<evidence type="ECO:0000313" key="3">
    <source>
        <dbReference type="Proteomes" id="UP000007648"/>
    </source>
</evidence>
<dbReference type="GO" id="GO:0006914">
    <property type="term" value="P:autophagy"/>
    <property type="evidence" value="ECO:0007669"/>
    <property type="project" value="InterPro"/>
</dbReference>